<evidence type="ECO:0000313" key="11">
    <source>
        <dbReference type="Proteomes" id="UP000595437"/>
    </source>
</evidence>
<evidence type="ECO:0000259" key="8">
    <source>
        <dbReference type="PROSITE" id="PS50893"/>
    </source>
</evidence>
<dbReference type="InterPro" id="IPR003439">
    <property type="entry name" value="ABC_transporter-like_ATP-bd"/>
</dbReference>
<dbReference type="PANTHER" id="PTHR24223">
    <property type="entry name" value="ATP-BINDING CASSETTE SUB-FAMILY C"/>
    <property type="match status" value="1"/>
</dbReference>
<dbReference type="Gene3D" id="1.20.1560.10">
    <property type="entry name" value="ABC transporter type 1, transmembrane domain"/>
    <property type="match status" value="2"/>
</dbReference>
<dbReference type="InterPro" id="IPR027417">
    <property type="entry name" value="P-loop_NTPase"/>
</dbReference>
<keyword evidence="11" id="KW-1185">Reference proteome</keyword>
<feature type="transmembrane region" description="Helical" evidence="7">
    <location>
        <begin position="399"/>
        <end position="416"/>
    </location>
</feature>
<feature type="transmembrane region" description="Helical" evidence="7">
    <location>
        <begin position="880"/>
        <end position="903"/>
    </location>
</feature>
<dbReference type="InterPro" id="IPR017871">
    <property type="entry name" value="ABC_transporter-like_CS"/>
</dbReference>
<feature type="domain" description="ABC transmembrane type-1" evidence="9">
    <location>
        <begin position="321"/>
        <end position="519"/>
    </location>
</feature>
<keyword evidence="4 10" id="KW-0067">ATP-binding</keyword>
<organism evidence="10 11">
    <name type="scientific">Caligus rogercresseyi</name>
    <name type="common">Sea louse</name>
    <dbReference type="NCBI Taxonomy" id="217165"/>
    <lineage>
        <taxon>Eukaryota</taxon>
        <taxon>Metazoa</taxon>
        <taxon>Ecdysozoa</taxon>
        <taxon>Arthropoda</taxon>
        <taxon>Crustacea</taxon>
        <taxon>Multicrustacea</taxon>
        <taxon>Hexanauplia</taxon>
        <taxon>Copepoda</taxon>
        <taxon>Siphonostomatoida</taxon>
        <taxon>Caligidae</taxon>
        <taxon>Caligus</taxon>
    </lineage>
</organism>
<protein>
    <submittedName>
        <fullName evidence="10">ATP-binding cassette sub-family C member 7</fullName>
    </submittedName>
</protein>
<dbReference type="PROSITE" id="PS00211">
    <property type="entry name" value="ABC_TRANSPORTER_1"/>
    <property type="match status" value="1"/>
</dbReference>
<dbReference type="Pfam" id="PF00664">
    <property type="entry name" value="ABC_membrane"/>
    <property type="match status" value="2"/>
</dbReference>
<dbReference type="PROSITE" id="PS50893">
    <property type="entry name" value="ABC_TRANSPORTER_2"/>
    <property type="match status" value="1"/>
</dbReference>
<evidence type="ECO:0000256" key="1">
    <source>
        <dbReference type="ARBA" id="ARBA00022448"/>
    </source>
</evidence>
<keyword evidence="1" id="KW-0813">Transport</keyword>
<feature type="domain" description="ABC transporter" evidence="8">
    <location>
        <begin position="364"/>
        <end position="731"/>
    </location>
</feature>
<dbReference type="GO" id="GO:0016020">
    <property type="term" value="C:membrane"/>
    <property type="evidence" value="ECO:0007669"/>
    <property type="project" value="InterPro"/>
</dbReference>
<feature type="transmembrane region" description="Helical" evidence="7">
    <location>
        <begin position="493"/>
        <end position="518"/>
    </location>
</feature>
<dbReference type="InterPro" id="IPR011527">
    <property type="entry name" value="ABC1_TM_dom"/>
</dbReference>
<dbReference type="AlphaFoldDB" id="A0A7T8GXH6"/>
<dbReference type="InterPro" id="IPR036640">
    <property type="entry name" value="ABC1_TM_sf"/>
</dbReference>
<feature type="transmembrane region" description="Helical" evidence="7">
    <location>
        <begin position="457"/>
        <end position="481"/>
    </location>
</feature>
<reference evidence="11" key="1">
    <citation type="submission" date="2021-01" db="EMBL/GenBank/DDBJ databases">
        <title>Caligus Genome Assembly.</title>
        <authorList>
            <person name="Gallardo-Escarate C."/>
        </authorList>
    </citation>
    <scope>NUCLEOTIDE SEQUENCE [LARGE SCALE GENOMIC DNA]</scope>
</reference>
<evidence type="ECO:0000256" key="3">
    <source>
        <dbReference type="ARBA" id="ARBA00022741"/>
    </source>
</evidence>
<dbReference type="SUPFAM" id="SSF90123">
    <property type="entry name" value="ABC transporter transmembrane region"/>
    <property type="match status" value="2"/>
</dbReference>
<sequence length="1043" mass="117595">MRTSSSLFSNRGHTERILEPGASIHGIPPLTTSHLLSKPRILSAYYASNQYGSYYLRPRKAILAIWSRIGLSLGLALQSALFLLLREKLTERPDGSSLLESCVKILFWTTHAHYNYNLLHRLSLSPRGPNRVLALWVLCLIPDLIPARSNLLQTPSPRIPTNRKDLLFYEALFQNVCLTSYALTLFFGPSTSTHAWTGHVTSYGGFVEEYDYNYLGVAQEDASILDRLFFKWGRMGKLRVSEDVFDLPHEIHTGIVYEDFEFHKSRTRSLLWFKAALSSKFLYEFLGIGGFKFLADLTGFISPLLLNRLSDRGHMQLPVQFRMNELGLKVRAAVIQSVYKQTLSVSEANLNQFSRGEVINFMSVDVDRVVNFAPSLHAFWSLPFQMVVTLYLLHTQVGPSAFVGVALALLMIPINNNNMMSAKDRRVKIIAEIIEASGSSNITAGRMEIYYLKWRKYLDAICVYLWASTPVIISVSTFATYSALGHTLTASKVFTSMALFAMLSGPFNSFPFVINGLIEANVSIRRLAGFLSLPNIQRLNYFSDESNEETELDPKIPDISIKEASFGFDKNSFSLRNIDLEKQSGKISVRDPISGIAYVQQIPGFKTRAYGKTSYLLLHRGDLTMAGERGARLSGGQKARIALARAIYQDKDIYLIDDVFASLDPNVGARIYNEVMLDLLKKKTRILCTHNPQYVNDANVIIRVKDGEFESVLKTSHLVATSPLLASPEINVSSSSFDFNKSPTTRAASPQQPIEEYWQAIGTYLSPIILGSIFVMQLASNTTDLWLSHWVTSENYKNNTQDAQHYIYIYTGLAVFHSIATLFRAFVFAYGGIKAAQVIHELLLGVLLRAKIYFFDSTPAGRILNRFSSDTYAVDDSLPFILNIFLAQVFGVFGRLFVCIYAVPWIYHRAAPCSTILRNSDEISSGIPIYEHFNETVHGLKVIRASKASQRFLLENEELVNAIKRPAMRHFVRHSGWKFDCNYWLRRRSLDAGLVGLAVSYALGMTSRLSEVVVTFTETERELVAVERSYDYIDRIYEEAIPG</sequence>
<name>A0A7T8GXH6_CALRO</name>
<dbReference type="EMBL" id="CP045903">
    <property type="protein sequence ID" value="QQP39306.1"/>
    <property type="molecule type" value="Genomic_DNA"/>
</dbReference>
<dbReference type="Proteomes" id="UP000595437">
    <property type="component" value="Chromosome 14"/>
</dbReference>
<dbReference type="PANTHER" id="PTHR24223:SF330">
    <property type="entry name" value="ATP-BINDING CASSETTE SUB-FAMILY C MEMBER 10"/>
    <property type="match status" value="1"/>
</dbReference>
<feature type="transmembrane region" description="Helical" evidence="7">
    <location>
        <begin position="807"/>
        <end position="830"/>
    </location>
</feature>
<dbReference type="SUPFAM" id="SSF52540">
    <property type="entry name" value="P-loop containing nucleoside triphosphate hydrolases"/>
    <property type="match status" value="1"/>
</dbReference>
<dbReference type="PROSITE" id="PS50929">
    <property type="entry name" value="ABC_TM1F"/>
    <property type="match status" value="2"/>
</dbReference>
<dbReference type="OrthoDB" id="6500128at2759"/>
<keyword evidence="5 7" id="KW-1133">Transmembrane helix</keyword>
<evidence type="ECO:0000256" key="6">
    <source>
        <dbReference type="ARBA" id="ARBA00023136"/>
    </source>
</evidence>
<evidence type="ECO:0000313" key="10">
    <source>
        <dbReference type="EMBL" id="QQP39306.1"/>
    </source>
</evidence>
<gene>
    <name evidence="10" type="ORF">FKW44_020146</name>
</gene>
<keyword evidence="6 7" id="KW-0472">Membrane</keyword>
<dbReference type="GO" id="GO:0140359">
    <property type="term" value="F:ABC-type transporter activity"/>
    <property type="evidence" value="ECO:0007669"/>
    <property type="project" value="InterPro"/>
</dbReference>
<accession>A0A7T8GXH6</accession>
<dbReference type="GO" id="GO:0005524">
    <property type="term" value="F:ATP binding"/>
    <property type="evidence" value="ECO:0007669"/>
    <property type="project" value="UniProtKB-KW"/>
</dbReference>
<evidence type="ECO:0000256" key="4">
    <source>
        <dbReference type="ARBA" id="ARBA00022840"/>
    </source>
</evidence>
<evidence type="ECO:0000256" key="2">
    <source>
        <dbReference type="ARBA" id="ARBA00022692"/>
    </source>
</evidence>
<dbReference type="InterPro" id="IPR050173">
    <property type="entry name" value="ABC_transporter_C-like"/>
</dbReference>
<evidence type="ECO:0000256" key="5">
    <source>
        <dbReference type="ARBA" id="ARBA00022989"/>
    </source>
</evidence>
<keyword evidence="3" id="KW-0547">Nucleotide-binding</keyword>
<dbReference type="CDD" id="cd18598">
    <property type="entry name" value="ABC_6TM_MRP7_D1_like"/>
    <property type="match status" value="1"/>
</dbReference>
<dbReference type="Gene3D" id="3.40.50.300">
    <property type="entry name" value="P-loop containing nucleotide triphosphate hydrolases"/>
    <property type="match status" value="1"/>
</dbReference>
<dbReference type="GO" id="GO:0016887">
    <property type="term" value="F:ATP hydrolysis activity"/>
    <property type="evidence" value="ECO:0007669"/>
    <property type="project" value="InterPro"/>
</dbReference>
<feature type="non-terminal residue" evidence="10">
    <location>
        <position position="1"/>
    </location>
</feature>
<evidence type="ECO:0000256" key="7">
    <source>
        <dbReference type="SAM" id="Phobius"/>
    </source>
</evidence>
<evidence type="ECO:0000259" key="9">
    <source>
        <dbReference type="PROSITE" id="PS50929"/>
    </source>
</evidence>
<feature type="domain" description="ABC transmembrane type-1" evidence="9">
    <location>
        <begin position="768"/>
        <end position="906"/>
    </location>
</feature>
<keyword evidence="2 7" id="KW-0812">Transmembrane</keyword>
<proteinExistence type="predicted"/>